<proteinExistence type="predicted"/>
<sequence length="93" mass="10563">MSTGKEKEEEKEEEIVFETKLVREKEGGYRLKFTDYTLGHPDFGEPWTDIEKGKELMAMAARAITSISKLVERQTIKRMGETDNHSAHSESGG</sequence>
<reference evidence="1 2" key="1">
    <citation type="journal article" date="2016" name="Sci. Rep.">
        <title>Metabolic traits of an uncultured archaeal lineage -MSBL1- from brine pools of the Red Sea.</title>
        <authorList>
            <person name="Mwirichia R."/>
            <person name="Alam I."/>
            <person name="Rashid M."/>
            <person name="Vinu M."/>
            <person name="Ba-Alawi W."/>
            <person name="Anthony Kamau A."/>
            <person name="Kamanda Ngugi D."/>
            <person name="Goker M."/>
            <person name="Klenk H.P."/>
            <person name="Bajic V."/>
            <person name="Stingl U."/>
        </authorList>
    </citation>
    <scope>NUCLEOTIDE SEQUENCE [LARGE SCALE GENOMIC DNA]</scope>
    <source>
        <strain evidence="1">SCGC-AAA259B11</strain>
    </source>
</reference>
<gene>
    <name evidence="1" type="ORF">AKJ61_00855</name>
</gene>
<dbReference type="AlphaFoldDB" id="A0A133U868"/>
<comment type="caution">
    <text evidence="1">The sequence shown here is derived from an EMBL/GenBank/DDBJ whole genome shotgun (WGS) entry which is preliminary data.</text>
</comment>
<dbReference type="EMBL" id="LHXK01000006">
    <property type="protein sequence ID" value="KXA90380.1"/>
    <property type="molecule type" value="Genomic_DNA"/>
</dbReference>
<organism evidence="1 2">
    <name type="scientific">candidate division MSBL1 archaeon SCGC-AAA259B11</name>
    <dbReference type="NCBI Taxonomy" id="1698260"/>
    <lineage>
        <taxon>Archaea</taxon>
        <taxon>Methanobacteriati</taxon>
        <taxon>Methanobacteriota</taxon>
        <taxon>candidate division MSBL1</taxon>
    </lineage>
</organism>
<evidence type="ECO:0000313" key="2">
    <source>
        <dbReference type="Proteomes" id="UP000070184"/>
    </source>
</evidence>
<protein>
    <submittedName>
        <fullName evidence="1">Uncharacterized protein</fullName>
    </submittedName>
</protein>
<evidence type="ECO:0000313" key="1">
    <source>
        <dbReference type="EMBL" id="KXA90380.1"/>
    </source>
</evidence>
<accession>A0A133U868</accession>
<name>A0A133U868_9EURY</name>
<dbReference type="Proteomes" id="UP000070184">
    <property type="component" value="Unassembled WGS sequence"/>
</dbReference>
<keyword evidence="2" id="KW-1185">Reference proteome</keyword>